<evidence type="ECO:0000313" key="3">
    <source>
        <dbReference type="Proteomes" id="UP000299102"/>
    </source>
</evidence>
<feature type="region of interest" description="Disordered" evidence="1">
    <location>
        <begin position="1"/>
        <end position="30"/>
    </location>
</feature>
<dbReference type="AlphaFoldDB" id="A0A4C1WQU7"/>
<dbReference type="Proteomes" id="UP000299102">
    <property type="component" value="Unassembled WGS sequence"/>
</dbReference>
<evidence type="ECO:0000313" key="2">
    <source>
        <dbReference type="EMBL" id="GBP53748.1"/>
    </source>
</evidence>
<dbReference type="EMBL" id="BGZK01000633">
    <property type="protein sequence ID" value="GBP53748.1"/>
    <property type="molecule type" value="Genomic_DNA"/>
</dbReference>
<proteinExistence type="predicted"/>
<sequence>MSNAVHADAPRAGRGPRRSQDALRAAGRGVMDSDGFGKTMGSQLSRRLAGKDILNICYQFVFNFNMYQVASSFSKGYCEPLC</sequence>
<comment type="caution">
    <text evidence="2">The sequence shown here is derived from an EMBL/GenBank/DDBJ whole genome shotgun (WGS) entry which is preliminary data.</text>
</comment>
<evidence type="ECO:0000256" key="1">
    <source>
        <dbReference type="SAM" id="MobiDB-lite"/>
    </source>
</evidence>
<reference evidence="2 3" key="1">
    <citation type="journal article" date="2019" name="Commun. Biol.">
        <title>The bagworm genome reveals a unique fibroin gene that provides high tensile strength.</title>
        <authorList>
            <person name="Kono N."/>
            <person name="Nakamura H."/>
            <person name="Ohtoshi R."/>
            <person name="Tomita M."/>
            <person name="Numata K."/>
            <person name="Arakawa K."/>
        </authorList>
    </citation>
    <scope>NUCLEOTIDE SEQUENCE [LARGE SCALE GENOMIC DNA]</scope>
</reference>
<name>A0A4C1WQU7_EUMVA</name>
<gene>
    <name evidence="2" type="ORF">EVAR_84231_1</name>
</gene>
<protein>
    <submittedName>
        <fullName evidence="2">Uncharacterized protein</fullName>
    </submittedName>
</protein>
<organism evidence="2 3">
    <name type="scientific">Eumeta variegata</name>
    <name type="common">Bagworm moth</name>
    <name type="synonym">Eumeta japonica</name>
    <dbReference type="NCBI Taxonomy" id="151549"/>
    <lineage>
        <taxon>Eukaryota</taxon>
        <taxon>Metazoa</taxon>
        <taxon>Ecdysozoa</taxon>
        <taxon>Arthropoda</taxon>
        <taxon>Hexapoda</taxon>
        <taxon>Insecta</taxon>
        <taxon>Pterygota</taxon>
        <taxon>Neoptera</taxon>
        <taxon>Endopterygota</taxon>
        <taxon>Lepidoptera</taxon>
        <taxon>Glossata</taxon>
        <taxon>Ditrysia</taxon>
        <taxon>Tineoidea</taxon>
        <taxon>Psychidae</taxon>
        <taxon>Oiketicinae</taxon>
        <taxon>Eumeta</taxon>
    </lineage>
</organism>
<keyword evidence="3" id="KW-1185">Reference proteome</keyword>
<accession>A0A4C1WQU7</accession>